<feature type="region of interest" description="Disordered" evidence="1">
    <location>
        <begin position="40"/>
        <end position="67"/>
    </location>
</feature>
<evidence type="ECO:0000256" key="1">
    <source>
        <dbReference type="SAM" id="MobiDB-lite"/>
    </source>
</evidence>
<dbReference type="AlphaFoldDB" id="A0A6J6P1K7"/>
<name>A0A6J6P1K7_9ZZZZ</name>
<protein>
    <submittedName>
        <fullName evidence="2">Unannotated protein</fullName>
    </submittedName>
</protein>
<evidence type="ECO:0000313" key="2">
    <source>
        <dbReference type="EMBL" id="CAB4690484.1"/>
    </source>
</evidence>
<feature type="compositionally biased region" description="Basic and acidic residues" evidence="1">
    <location>
        <begin position="8"/>
        <end position="21"/>
    </location>
</feature>
<feature type="region of interest" description="Disordered" evidence="1">
    <location>
        <begin position="1"/>
        <end position="21"/>
    </location>
</feature>
<gene>
    <name evidence="2" type="ORF">UFOPK2399_00678</name>
</gene>
<accession>A0A6J6P1K7</accession>
<organism evidence="2">
    <name type="scientific">freshwater metagenome</name>
    <dbReference type="NCBI Taxonomy" id="449393"/>
    <lineage>
        <taxon>unclassified sequences</taxon>
        <taxon>metagenomes</taxon>
        <taxon>ecological metagenomes</taxon>
    </lineage>
</organism>
<dbReference type="EMBL" id="CAEZXP010000001">
    <property type="protein sequence ID" value="CAB4690484.1"/>
    <property type="molecule type" value="Genomic_DNA"/>
</dbReference>
<reference evidence="2" key="1">
    <citation type="submission" date="2020-05" db="EMBL/GenBank/DDBJ databases">
        <authorList>
            <person name="Chiriac C."/>
            <person name="Salcher M."/>
            <person name="Ghai R."/>
            <person name="Kavagutti S V."/>
        </authorList>
    </citation>
    <scope>NUCLEOTIDE SEQUENCE</scope>
</reference>
<sequence>MKTMNDSTPHESATHDHAHEGHKTACRVCQIAVEVFPPEPGEAPPTCESCGAPLIDPASLSTTKFDR</sequence>
<proteinExistence type="predicted"/>